<dbReference type="AlphaFoldDB" id="A0A6P2BWJ3"/>
<keyword evidence="7 11" id="KW-1133">Transmembrane helix</keyword>
<feature type="transmembrane region" description="Helical" evidence="11">
    <location>
        <begin position="355"/>
        <end position="372"/>
    </location>
</feature>
<evidence type="ECO:0000256" key="9">
    <source>
        <dbReference type="ARBA" id="ARBA00035611"/>
    </source>
</evidence>
<dbReference type="EMBL" id="RPFW01000004">
    <property type="protein sequence ID" value="TVZ03462.1"/>
    <property type="molecule type" value="Genomic_DNA"/>
</dbReference>
<dbReference type="InterPro" id="IPR001851">
    <property type="entry name" value="ABC_transp_permease"/>
</dbReference>
<accession>A0A6P2BWJ3</accession>
<name>A0A6P2BWJ3_9ACTN</name>
<comment type="function">
    <text evidence="9">Part of the binding-protein-dependent transport system for D-xylose. Probably responsible for the translocation of the substrate across the membrane.</text>
</comment>
<evidence type="ECO:0000256" key="11">
    <source>
        <dbReference type="SAM" id="Phobius"/>
    </source>
</evidence>
<dbReference type="GO" id="GO:0022857">
    <property type="term" value="F:transmembrane transporter activity"/>
    <property type="evidence" value="ECO:0007669"/>
    <property type="project" value="InterPro"/>
</dbReference>
<evidence type="ECO:0000256" key="5">
    <source>
        <dbReference type="ARBA" id="ARBA00022597"/>
    </source>
</evidence>
<evidence type="ECO:0000256" key="8">
    <source>
        <dbReference type="ARBA" id="ARBA00023136"/>
    </source>
</evidence>
<evidence type="ECO:0000313" key="12">
    <source>
        <dbReference type="EMBL" id="TVZ03462.1"/>
    </source>
</evidence>
<feature type="transmembrane region" description="Helical" evidence="11">
    <location>
        <begin position="235"/>
        <end position="259"/>
    </location>
</feature>
<keyword evidence="4" id="KW-0997">Cell inner membrane</keyword>
<keyword evidence="3" id="KW-1003">Cell membrane</keyword>
<feature type="transmembrane region" description="Helical" evidence="11">
    <location>
        <begin position="127"/>
        <end position="149"/>
    </location>
</feature>
<evidence type="ECO:0000256" key="10">
    <source>
        <dbReference type="ARBA" id="ARBA00035686"/>
    </source>
</evidence>
<evidence type="ECO:0000256" key="3">
    <source>
        <dbReference type="ARBA" id="ARBA00022475"/>
    </source>
</evidence>
<sequence length="426" mass="44094">MTSVNQDPTPTEDEITTSPDASAELLANSMGEYLRIVLRRIRSGESGALPVIVGLIVIVIFFQAKNSLFLSAGNLVNLMAQSAFIITLGMAEIFVLLLGDIDLAAGYTAACGAVIALWMLALGDPWWAAVLAALAATAAYGALQGFIIARLGLPSFVVTLAGQLGLSGLLLYLINATGSIGVGGVINLHNAVINDIESGQLSPTATWIVMLVIAALAGLVLFYGDQRRRSAGLVAPPVSVTLLKIAAVFAAAIVIAAVANQNRGRLITLEGMPWGILVVLGVLFLWTVLLGRTRFGRYIYAIGGNAEAARRAGISLLRIRTLAFTLCGLTAGITGIIYASYLGSISTNVNGGQNVLNAVAAAVIGGTSLFGGRGKMLDAVLGGLVVGVIYNGLELLGLSAAAQLMWTALVLLAAVIVDRITRRGPA</sequence>
<protein>
    <recommendedName>
        <fullName evidence="10">Xylose transport system permease protein XylH</fullName>
    </recommendedName>
</protein>
<dbReference type="PANTHER" id="PTHR32196:SF32">
    <property type="entry name" value="XYLOSE TRANSPORT SYSTEM PERMEASE PROTEIN XYLH"/>
    <property type="match status" value="1"/>
</dbReference>
<evidence type="ECO:0000256" key="2">
    <source>
        <dbReference type="ARBA" id="ARBA00022448"/>
    </source>
</evidence>
<dbReference type="RefSeq" id="WP_145856251.1">
    <property type="nucleotide sequence ID" value="NZ_RPFW01000004.1"/>
</dbReference>
<feature type="transmembrane region" description="Helical" evidence="11">
    <location>
        <begin position="404"/>
        <end position="421"/>
    </location>
</feature>
<keyword evidence="8 11" id="KW-0472">Membrane</keyword>
<evidence type="ECO:0000313" key="13">
    <source>
        <dbReference type="Proteomes" id="UP000460272"/>
    </source>
</evidence>
<dbReference type="Proteomes" id="UP000460272">
    <property type="component" value="Unassembled WGS sequence"/>
</dbReference>
<keyword evidence="13" id="KW-1185">Reference proteome</keyword>
<organism evidence="12 13">
    <name type="scientific">Trebonia kvetii</name>
    <dbReference type="NCBI Taxonomy" id="2480626"/>
    <lineage>
        <taxon>Bacteria</taxon>
        <taxon>Bacillati</taxon>
        <taxon>Actinomycetota</taxon>
        <taxon>Actinomycetes</taxon>
        <taxon>Streptosporangiales</taxon>
        <taxon>Treboniaceae</taxon>
        <taxon>Trebonia</taxon>
    </lineage>
</organism>
<comment type="caution">
    <text evidence="12">The sequence shown here is derived from an EMBL/GenBank/DDBJ whole genome shotgun (WGS) entry which is preliminary data.</text>
</comment>
<feature type="transmembrane region" description="Helical" evidence="11">
    <location>
        <begin position="76"/>
        <end position="97"/>
    </location>
</feature>
<evidence type="ECO:0000256" key="1">
    <source>
        <dbReference type="ARBA" id="ARBA00004651"/>
    </source>
</evidence>
<keyword evidence="2" id="KW-0813">Transport</keyword>
<proteinExistence type="predicted"/>
<evidence type="ECO:0000256" key="6">
    <source>
        <dbReference type="ARBA" id="ARBA00022692"/>
    </source>
</evidence>
<dbReference type="GO" id="GO:0005886">
    <property type="term" value="C:plasma membrane"/>
    <property type="evidence" value="ECO:0007669"/>
    <property type="project" value="UniProtKB-SubCell"/>
</dbReference>
<keyword evidence="5" id="KW-0762">Sugar transport</keyword>
<dbReference type="OrthoDB" id="3468954at2"/>
<comment type="subcellular location">
    <subcellularLocation>
        <location evidence="1">Cell membrane</location>
        <topology evidence="1">Multi-pass membrane protein</topology>
    </subcellularLocation>
</comment>
<evidence type="ECO:0000256" key="4">
    <source>
        <dbReference type="ARBA" id="ARBA00022519"/>
    </source>
</evidence>
<keyword evidence="6 11" id="KW-0812">Transmembrane</keyword>
<dbReference type="PANTHER" id="PTHR32196">
    <property type="entry name" value="ABC TRANSPORTER PERMEASE PROTEIN YPHD-RELATED-RELATED"/>
    <property type="match status" value="1"/>
</dbReference>
<gene>
    <name evidence="12" type="ORF">EAS64_24050</name>
</gene>
<feature type="transmembrane region" description="Helical" evidence="11">
    <location>
        <begin position="379"/>
        <end position="398"/>
    </location>
</feature>
<reference evidence="12 13" key="1">
    <citation type="submission" date="2018-11" db="EMBL/GenBank/DDBJ databases">
        <title>Trebonia kvetii gen.nov., sp.nov., a novel acidophilic actinobacterium, and proposal of the new actinobacterial family Treboniaceae fam. nov.</title>
        <authorList>
            <person name="Rapoport D."/>
            <person name="Sagova-Mareckova M."/>
            <person name="Sedlacek I."/>
            <person name="Provaznik J."/>
            <person name="Kralova S."/>
            <person name="Pavlinic D."/>
            <person name="Benes V."/>
            <person name="Kopecky J."/>
        </authorList>
    </citation>
    <scope>NUCLEOTIDE SEQUENCE [LARGE SCALE GENOMIC DNA]</scope>
    <source>
        <strain evidence="12 13">15Tr583</strain>
    </source>
</reference>
<dbReference type="Pfam" id="PF02653">
    <property type="entry name" value="BPD_transp_2"/>
    <property type="match status" value="1"/>
</dbReference>
<feature type="transmembrane region" description="Helical" evidence="11">
    <location>
        <begin position="204"/>
        <end position="223"/>
    </location>
</feature>
<feature type="transmembrane region" description="Helical" evidence="11">
    <location>
        <begin position="104"/>
        <end position="121"/>
    </location>
</feature>
<feature type="transmembrane region" description="Helical" evidence="11">
    <location>
        <begin position="47"/>
        <end position="64"/>
    </location>
</feature>
<feature type="transmembrane region" description="Helical" evidence="11">
    <location>
        <begin position="271"/>
        <end position="290"/>
    </location>
</feature>
<dbReference type="CDD" id="cd06579">
    <property type="entry name" value="TM_PBP1_transp_AraH_like"/>
    <property type="match status" value="1"/>
</dbReference>
<evidence type="ECO:0000256" key="7">
    <source>
        <dbReference type="ARBA" id="ARBA00022989"/>
    </source>
</evidence>
<feature type="transmembrane region" description="Helical" evidence="11">
    <location>
        <begin position="321"/>
        <end position="343"/>
    </location>
</feature>